<feature type="compositionally biased region" description="Low complexity" evidence="1">
    <location>
        <begin position="151"/>
        <end position="161"/>
    </location>
</feature>
<feature type="region of interest" description="Disordered" evidence="1">
    <location>
        <begin position="151"/>
        <end position="184"/>
    </location>
</feature>
<sequence length="239" mass="26183">MGAPGPLLQIIQPAAPRHAPLNSVIHKIKQPPQILPKPPQATTTHHLNHINFKQNNNAAAAAHQNALLFNQMQLQGHHGQVPMLVQQQTSTSSASSGVQLILRSPSPQQQKQNQQHAQQQVMRLISSGSLQLQQIQTSSGPTFIAVPTQAALQPPQQHPQPATSPKKVKQTKAKKKRDDEQGSRLDLANLMRISGIEEEDVTPSCVVVPPPPPPPFFKKKKKTYITLLSVELTLLSENK</sequence>
<evidence type="ECO:0000313" key="2">
    <source>
        <dbReference type="EMBL" id="CAG6669701.1"/>
    </source>
</evidence>
<dbReference type="EMBL" id="HBUF01221721">
    <property type="protein sequence ID" value="CAG6669701.1"/>
    <property type="molecule type" value="Transcribed_RNA"/>
</dbReference>
<organism evidence="2">
    <name type="scientific">Cacopsylla melanoneura</name>
    <dbReference type="NCBI Taxonomy" id="428564"/>
    <lineage>
        <taxon>Eukaryota</taxon>
        <taxon>Metazoa</taxon>
        <taxon>Ecdysozoa</taxon>
        <taxon>Arthropoda</taxon>
        <taxon>Hexapoda</taxon>
        <taxon>Insecta</taxon>
        <taxon>Pterygota</taxon>
        <taxon>Neoptera</taxon>
        <taxon>Paraneoptera</taxon>
        <taxon>Hemiptera</taxon>
        <taxon>Sternorrhyncha</taxon>
        <taxon>Psylloidea</taxon>
        <taxon>Psyllidae</taxon>
        <taxon>Psyllinae</taxon>
        <taxon>Cacopsylla</taxon>
    </lineage>
</organism>
<feature type="compositionally biased region" description="Basic residues" evidence="1">
    <location>
        <begin position="166"/>
        <end position="175"/>
    </location>
</feature>
<dbReference type="EMBL" id="HBUF01221720">
    <property type="protein sequence ID" value="CAG6669698.1"/>
    <property type="molecule type" value="Transcribed_RNA"/>
</dbReference>
<evidence type="ECO:0000256" key="1">
    <source>
        <dbReference type="SAM" id="MobiDB-lite"/>
    </source>
</evidence>
<accession>A0A8D8SMH6</accession>
<proteinExistence type="predicted"/>
<name>A0A8D8SMH6_9HEMI</name>
<dbReference type="AlphaFoldDB" id="A0A8D8SMH6"/>
<reference evidence="2" key="1">
    <citation type="submission" date="2021-05" db="EMBL/GenBank/DDBJ databases">
        <authorList>
            <person name="Alioto T."/>
            <person name="Alioto T."/>
            <person name="Gomez Garrido J."/>
        </authorList>
    </citation>
    <scope>NUCLEOTIDE SEQUENCE</scope>
</reference>
<protein>
    <submittedName>
        <fullName evidence="2">Uncharacterized protein</fullName>
    </submittedName>
</protein>